<dbReference type="AlphaFoldDB" id="A0AAV6P7B6"/>
<feature type="non-terminal residue" evidence="3">
    <location>
        <position position="1"/>
    </location>
</feature>
<proteinExistence type="predicted"/>
<evidence type="ECO:0000256" key="2">
    <source>
        <dbReference type="SAM" id="SignalP"/>
    </source>
</evidence>
<keyword evidence="1" id="KW-0472">Membrane</keyword>
<keyword evidence="1" id="KW-0812">Transmembrane</keyword>
<feature type="transmembrane region" description="Helical" evidence="1">
    <location>
        <begin position="55"/>
        <end position="79"/>
    </location>
</feature>
<reference evidence="3 4" key="1">
    <citation type="journal article" date="2021" name="Hortic Res">
        <title>The domestication of Cucurbita argyrosperma as revealed by the genome of its wild relative.</title>
        <authorList>
            <person name="Barrera-Redondo J."/>
            <person name="Sanchez-de la Vega G."/>
            <person name="Aguirre-Liguori J.A."/>
            <person name="Castellanos-Morales G."/>
            <person name="Gutierrez-Guerrero Y.T."/>
            <person name="Aguirre-Dugua X."/>
            <person name="Aguirre-Planter E."/>
            <person name="Tenaillon M.I."/>
            <person name="Lira-Saade R."/>
            <person name="Eguiarte L.E."/>
        </authorList>
    </citation>
    <scope>NUCLEOTIDE SEQUENCE [LARGE SCALE GENOMIC DNA]</scope>
    <source>
        <strain evidence="3">JBR-2021</strain>
    </source>
</reference>
<evidence type="ECO:0000313" key="3">
    <source>
        <dbReference type="EMBL" id="KAG6607772.1"/>
    </source>
</evidence>
<feature type="chain" id="PRO_5043574350" evidence="2">
    <location>
        <begin position="20"/>
        <end position="124"/>
    </location>
</feature>
<feature type="transmembrane region" description="Helical" evidence="1">
    <location>
        <begin position="99"/>
        <end position="121"/>
    </location>
</feature>
<feature type="signal peptide" evidence="2">
    <location>
        <begin position="1"/>
        <end position="19"/>
    </location>
</feature>
<accession>A0AAV6P7B6</accession>
<keyword evidence="4" id="KW-1185">Reference proteome</keyword>
<dbReference type="Proteomes" id="UP000685013">
    <property type="component" value="Chromosome 1"/>
</dbReference>
<keyword evidence="2" id="KW-0732">Signal</keyword>
<sequence length="124" mass="13939">MAPNKVLVAALFLIAVVASSHLRCVRLIPLTSAYAARQLPLRSMASLCHCRRKAAVLWFAVLTLSVFAISSLCFLPLVLTLQMPWLCLVNVVYRSHRSVIFRPCLVYAVIFEVACLLRRWVVLV</sequence>
<name>A0AAV6P7B6_9ROSI</name>
<organism evidence="3 4">
    <name type="scientific">Cucurbita argyrosperma subsp. sororia</name>
    <dbReference type="NCBI Taxonomy" id="37648"/>
    <lineage>
        <taxon>Eukaryota</taxon>
        <taxon>Viridiplantae</taxon>
        <taxon>Streptophyta</taxon>
        <taxon>Embryophyta</taxon>
        <taxon>Tracheophyta</taxon>
        <taxon>Spermatophyta</taxon>
        <taxon>Magnoliopsida</taxon>
        <taxon>eudicotyledons</taxon>
        <taxon>Gunneridae</taxon>
        <taxon>Pentapetalae</taxon>
        <taxon>rosids</taxon>
        <taxon>fabids</taxon>
        <taxon>Cucurbitales</taxon>
        <taxon>Cucurbitaceae</taxon>
        <taxon>Cucurbiteae</taxon>
        <taxon>Cucurbita</taxon>
    </lineage>
</organism>
<dbReference type="EMBL" id="JAGKQH010000001">
    <property type="protein sequence ID" value="KAG6607772.1"/>
    <property type="molecule type" value="Genomic_DNA"/>
</dbReference>
<protein>
    <submittedName>
        <fullName evidence="3">Uncharacterized protein</fullName>
    </submittedName>
</protein>
<evidence type="ECO:0000256" key="1">
    <source>
        <dbReference type="SAM" id="Phobius"/>
    </source>
</evidence>
<evidence type="ECO:0000313" key="4">
    <source>
        <dbReference type="Proteomes" id="UP000685013"/>
    </source>
</evidence>
<keyword evidence="1" id="KW-1133">Transmembrane helix</keyword>
<comment type="caution">
    <text evidence="3">The sequence shown here is derived from an EMBL/GenBank/DDBJ whole genome shotgun (WGS) entry which is preliminary data.</text>
</comment>
<gene>
    <name evidence="3" type="ORF">SDJN03_01114</name>
</gene>